<gene>
    <name evidence="4 5" type="primary">LOC116291214</name>
</gene>
<name>A0A6P8HNG3_ACTTE</name>
<evidence type="ECO:0000313" key="5">
    <source>
        <dbReference type="RefSeq" id="XP_031554215.1"/>
    </source>
</evidence>
<dbReference type="Proteomes" id="UP000515163">
    <property type="component" value="Unplaced"/>
</dbReference>
<keyword evidence="1" id="KW-1133">Transmembrane helix</keyword>
<proteinExistence type="predicted"/>
<evidence type="ECO:0000313" key="4">
    <source>
        <dbReference type="RefSeq" id="XP_031554214.1"/>
    </source>
</evidence>
<evidence type="ECO:0000313" key="3">
    <source>
        <dbReference type="Proteomes" id="UP000515163"/>
    </source>
</evidence>
<accession>A0A6P8HNG3</accession>
<evidence type="ECO:0000256" key="1">
    <source>
        <dbReference type="SAM" id="Phobius"/>
    </source>
</evidence>
<dbReference type="GeneID" id="116291214"/>
<keyword evidence="2" id="KW-0732">Signal</keyword>
<evidence type="ECO:0000256" key="2">
    <source>
        <dbReference type="SAM" id="SignalP"/>
    </source>
</evidence>
<feature type="signal peptide" evidence="2">
    <location>
        <begin position="1"/>
        <end position="20"/>
    </location>
</feature>
<feature type="transmembrane region" description="Helical" evidence="1">
    <location>
        <begin position="300"/>
        <end position="324"/>
    </location>
</feature>
<dbReference type="AlphaFoldDB" id="A0A6P8HNG3"/>
<feature type="chain" id="PRO_5044653065" evidence="2">
    <location>
        <begin position="21"/>
        <end position="354"/>
    </location>
</feature>
<reference evidence="4 5" key="1">
    <citation type="submission" date="2025-04" db="UniProtKB">
        <authorList>
            <consortium name="RefSeq"/>
        </authorList>
    </citation>
    <scope>IDENTIFICATION</scope>
    <source>
        <tissue evidence="4 5">Tentacle</tissue>
    </source>
</reference>
<dbReference type="RefSeq" id="XP_031554214.1">
    <property type="nucleotide sequence ID" value="XM_031698354.1"/>
</dbReference>
<keyword evidence="1" id="KW-0812">Transmembrane</keyword>
<dbReference type="RefSeq" id="XP_031554215.1">
    <property type="nucleotide sequence ID" value="XM_031698355.1"/>
</dbReference>
<organism evidence="3 5">
    <name type="scientific">Actinia tenebrosa</name>
    <name type="common">Australian red waratah sea anemone</name>
    <dbReference type="NCBI Taxonomy" id="6105"/>
    <lineage>
        <taxon>Eukaryota</taxon>
        <taxon>Metazoa</taxon>
        <taxon>Cnidaria</taxon>
        <taxon>Anthozoa</taxon>
        <taxon>Hexacorallia</taxon>
        <taxon>Actiniaria</taxon>
        <taxon>Actiniidae</taxon>
        <taxon>Actinia</taxon>
    </lineage>
</organism>
<dbReference type="KEGG" id="aten:116291214"/>
<sequence>MIRIFQASVLVLLVLDVVNAYPLSSYQTYFRLFGRHLRKRRAISDTIKSCSHWKINHSDDPDITDVVVALHNSASSVKKISTALQCQTMIKIKEPNLGYKIEAGAMKEVLFSIAVSPLHFHHDSRVRRHTCLLSTWTEDANSYVTCKIKIPVWPNGLFFYNCRSYAIGQMTVTQRENDMGTQIRLHNTGPKALFMVNSTCDPTIMTLTHTNKYKRLYDSEEWTLSFPASCDGRVGINYKGSCSVKVYHVCLTTTTFIDEVKFDFVDGETKECEYRKSHYTTYSAHWLQSLLGLNDLLTALLVPVVFLLMVTIIITLVIKFFLLVHQRGSLSAAKKEFRQRFRGIFQARLANITS</sequence>
<keyword evidence="3" id="KW-1185">Reference proteome</keyword>
<dbReference type="OrthoDB" id="5985468at2759"/>
<keyword evidence="1" id="KW-0472">Membrane</keyword>
<protein>
    <submittedName>
        <fullName evidence="4 5">Uncharacterized protein LOC116291214</fullName>
    </submittedName>
</protein>